<proteinExistence type="predicted"/>
<dbReference type="OrthoDB" id="3267163at2759"/>
<keyword evidence="2" id="KW-1133">Transmembrane helix</keyword>
<keyword evidence="2" id="KW-0472">Membrane</keyword>
<feature type="compositionally biased region" description="Polar residues" evidence="1">
    <location>
        <begin position="96"/>
        <end position="107"/>
    </location>
</feature>
<comment type="caution">
    <text evidence="3">The sequence shown here is derived from an EMBL/GenBank/DDBJ whole genome shotgun (WGS) entry which is preliminary data.</text>
</comment>
<keyword evidence="2" id="KW-0812">Transmembrane</keyword>
<evidence type="ECO:0000313" key="4">
    <source>
        <dbReference type="Proteomes" id="UP000886523"/>
    </source>
</evidence>
<keyword evidence="4" id="KW-1185">Reference proteome</keyword>
<reference evidence="3" key="1">
    <citation type="journal article" date="2020" name="Nat. Commun.">
        <title>Large-scale genome sequencing of mycorrhizal fungi provides insights into the early evolution of symbiotic traits.</title>
        <authorList>
            <person name="Miyauchi S."/>
            <person name="Kiss E."/>
            <person name="Kuo A."/>
            <person name="Drula E."/>
            <person name="Kohler A."/>
            <person name="Sanchez-Garcia M."/>
            <person name="Morin E."/>
            <person name="Andreopoulos B."/>
            <person name="Barry K.W."/>
            <person name="Bonito G."/>
            <person name="Buee M."/>
            <person name="Carver A."/>
            <person name="Chen C."/>
            <person name="Cichocki N."/>
            <person name="Clum A."/>
            <person name="Culley D."/>
            <person name="Crous P.W."/>
            <person name="Fauchery L."/>
            <person name="Girlanda M."/>
            <person name="Hayes R.D."/>
            <person name="Keri Z."/>
            <person name="LaButti K."/>
            <person name="Lipzen A."/>
            <person name="Lombard V."/>
            <person name="Magnuson J."/>
            <person name="Maillard F."/>
            <person name="Murat C."/>
            <person name="Nolan M."/>
            <person name="Ohm R.A."/>
            <person name="Pangilinan J."/>
            <person name="Pereira M.F."/>
            <person name="Perotto S."/>
            <person name="Peter M."/>
            <person name="Pfister S."/>
            <person name="Riley R."/>
            <person name="Sitrit Y."/>
            <person name="Stielow J.B."/>
            <person name="Szollosi G."/>
            <person name="Zifcakova L."/>
            <person name="Stursova M."/>
            <person name="Spatafora J.W."/>
            <person name="Tedersoo L."/>
            <person name="Vaario L.M."/>
            <person name="Yamada A."/>
            <person name="Yan M."/>
            <person name="Wang P."/>
            <person name="Xu J."/>
            <person name="Bruns T."/>
            <person name="Baldrian P."/>
            <person name="Vilgalys R."/>
            <person name="Dunand C."/>
            <person name="Henrissat B."/>
            <person name="Grigoriev I.V."/>
            <person name="Hibbett D."/>
            <person name="Nagy L.G."/>
            <person name="Martin F.M."/>
        </authorList>
    </citation>
    <scope>NUCLEOTIDE SEQUENCE</scope>
    <source>
        <strain evidence="3">UP504</strain>
    </source>
</reference>
<accession>A0A9P6B1L7</accession>
<gene>
    <name evidence="3" type="ORF">BS47DRAFT_711231</name>
</gene>
<dbReference type="Proteomes" id="UP000886523">
    <property type="component" value="Unassembled WGS sequence"/>
</dbReference>
<feature type="region of interest" description="Disordered" evidence="1">
    <location>
        <begin position="85"/>
        <end position="107"/>
    </location>
</feature>
<feature type="transmembrane region" description="Helical" evidence="2">
    <location>
        <begin position="29"/>
        <end position="52"/>
    </location>
</feature>
<name>A0A9P6B1L7_9AGAM</name>
<dbReference type="EMBL" id="MU128944">
    <property type="protein sequence ID" value="KAF9516004.1"/>
    <property type="molecule type" value="Genomic_DNA"/>
</dbReference>
<evidence type="ECO:0000256" key="1">
    <source>
        <dbReference type="SAM" id="MobiDB-lite"/>
    </source>
</evidence>
<evidence type="ECO:0000256" key="2">
    <source>
        <dbReference type="SAM" id="Phobius"/>
    </source>
</evidence>
<organism evidence="3 4">
    <name type="scientific">Hydnum rufescens UP504</name>
    <dbReference type="NCBI Taxonomy" id="1448309"/>
    <lineage>
        <taxon>Eukaryota</taxon>
        <taxon>Fungi</taxon>
        <taxon>Dikarya</taxon>
        <taxon>Basidiomycota</taxon>
        <taxon>Agaricomycotina</taxon>
        <taxon>Agaricomycetes</taxon>
        <taxon>Cantharellales</taxon>
        <taxon>Hydnaceae</taxon>
        <taxon>Hydnum</taxon>
    </lineage>
</organism>
<sequence>MFSMAYIQALSRRRLFLPPWLKLPLPVQFVILPLLALAFPIFVVFIFIRFLIGTTTSYARVKILEADQSKIQSLHTLFREGQEDVGHGIHPDDQPAPSSGSRPQGLKSSTPYLTPVQLQMANSLNSIPHLNKKFAFIDGVRNSHVTIVAPKGWISSSPERGMGVVRHWAEYFVL</sequence>
<protein>
    <submittedName>
        <fullName evidence="3">Uncharacterized protein</fullName>
    </submittedName>
</protein>
<dbReference type="AlphaFoldDB" id="A0A9P6B1L7"/>
<evidence type="ECO:0000313" key="3">
    <source>
        <dbReference type="EMBL" id="KAF9516004.1"/>
    </source>
</evidence>